<accession>A0A1K2FCL5</accession>
<dbReference type="OrthoDB" id="3629483at2"/>
<reference evidence="1 2" key="1">
    <citation type="submission" date="2016-11" db="EMBL/GenBank/DDBJ databases">
        <authorList>
            <person name="Jaros S."/>
            <person name="Januszkiewicz K."/>
            <person name="Wedrychowicz H."/>
        </authorList>
    </citation>
    <scope>NUCLEOTIDE SEQUENCE [LARGE SCALE GENOMIC DNA]</scope>
    <source>
        <strain evidence="1 2">OK807</strain>
    </source>
</reference>
<organism evidence="1 2">
    <name type="scientific">Streptomyces atratus</name>
    <dbReference type="NCBI Taxonomy" id="1893"/>
    <lineage>
        <taxon>Bacteria</taxon>
        <taxon>Bacillati</taxon>
        <taxon>Actinomycetota</taxon>
        <taxon>Actinomycetes</taxon>
        <taxon>Kitasatosporales</taxon>
        <taxon>Streptomycetaceae</taxon>
        <taxon>Streptomyces</taxon>
    </lineage>
</organism>
<gene>
    <name evidence="1" type="ORF">SAMN02787144_105319</name>
</gene>
<evidence type="ECO:0000313" key="1">
    <source>
        <dbReference type="EMBL" id="SFY44797.1"/>
    </source>
</evidence>
<name>A0A1K2FCL5_STRAR</name>
<dbReference type="RefSeq" id="WP_072489606.1">
    <property type="nucleotide sequence ID" value="NZ_CP108277.1"/>
</dbReference>
<dbReference type="EMBL" id="FPJO01000053">
    <property type="protein sequence ID" value="SFY44797.1"/>
    <property type="molecule type" value="Genomic_DNA"/>
</dbReference>
<evidence type="ECO:0000313" key="2">
    <source>
        <dbReference type="Proteomes" id="UP000181909"/>
    </source>
</evidence>
<dbReference type="Proteomes" id="UP000181909">
    <property type="component" value="Unassembled WGS sequence"/>
</dbReference>
<sequence>MPTDLTPVIAACTRWLLDAYPPPPGALNYALAEAQALQATTLAAHLRYPTGLDVQLLHLCGPGGADRLDWLTGCDPDRDGTAWRTWVDETVVSWAACLLADRALAIRAHRTRAATDHHSAGLQRLIDPGTHDTEASVVLRHPDLLEPIATLHRPQLIELLHAEAAGTP</sequence>
<proteinExistence type="predicted"/>
<dbReference type="AlphaFoldDB" id="A0A1K2FCL5"/>
<protein>
    <submittedName>
        <fullName evidence="1">Uncharacterized protein</fullName>
    </submittedName>
</protein>